<dbReference type="RefSeq" id="WP_080506665.1">
    <property type="nucleotide sequence ID" value="NZ_LGUC01000001.1"/>
</dbReference>
<evidence type="ECO:0000313" key="2">
    <source>
        <dbReference type="EMBL" id="KPN31513.1"/>
    </source>
</evidence>
<dbReference type="Gene3D" id="1.10.150.20">
    <property type="entry name" value="5' to 3' exonuclease, C-terminal subdomain"/>
    <property type="match status" value="1"/>
</dbReference>
<dbReference type="InterPro" id="IPR059016">
    <property type="entry name" value="DUF8148_C"/>
</dbReference>
<evidence type="ECO:0000313" key="3">
    <source>
        <dbReference type="Proteomes" id="UP000050535"/>
    </source>
</evidence>
<dbReference type="EMBL" id="LGUC01000001">
    <property type="protein sequence ID" value="KPN31513.1"/>
    <property type="molecule type" value="Genomic_DNA"/>
</dbReference>
<keyword evidence="3" id="KW-1185">Reference proteome</keyword>
<sequence>MPSTAEDRIADREYSNTDYQFARRFFDRTEYATLDDDGDVLSASPTPAAFHLTRESKIPSEHTSSYAKDRADALTRGIWSLNDVKDARLLGRDFATYLDSIDQRRLMLEEPDHDVQLTMPYHTRFNNDHRKSEQWARYNAAWERADEKYERGVMLTLTTDPKRYDSIAAMVDGLMEAWQDLHETLNQRYLEDQRLDFIRALEFGGSEKSNHIGLPHLHVCVFGVPYVDHGWLSNYWADRQGEIVHIHGMNKRGAESWVMQSGVHEGKSAAGYLGKYLSKTFESIGDDPDELFAELDSWEEGGDWASSELWKLALYWATGRQFWSSSHDLKDDRPDPDRLEEMPGLGEVKLERLNEAGIHTLSDVRLVDEDELAAIEGISADFAERMKEIVGDPSQFDFYSFEFVGAAEWSEMPANWSDGAQHFGVPIG</sequence>
<protein>
    <recommendedName>
        <fullName evidence="1">DUF8148 domain-containing protein</fullName>
    </recommendedName>
</protein>
<dbReference type="Pfam" id="PF14520">
    <property type="entry name" value="HHH_5"/>
    <property type="match status" value="1"/>
</dbReference>
<name>A0A0P7FWD7_9EURY</name>
<organism evidence="2 3">
    <name type="scientific">Halolamina pelagica</name>
    <dbReference type="NCBI Taxonomy" id="699431"/>
    <lineage>
        <taxon>Archaea</taxon>
        <taxon>Methanobacteriati</taxon>
        <taxon>Methanobacteriota</taxon>
        <taxon>Stenosarchaea group</taxon>
        <taxon>Halobacteria</taxon>
        <taxon>Halobacteriales</taxon>
        <taxon>Haloferacaceae</taxon>
    </lineage>
</organism>
<dbReference type="GO" id="GO:0000166">
    <property type="term" value="F:nucleotide binding"/>
    <property type="evidence" value="ECO:0007669"/>
    <property type="project" value="InterPro"/>
</dbReference>
<dbReference type="Proteomes" id="UP000050535">
    <property type="component" value="Unassembled WGS sequence"/>
</dbReference>
<feature type="domain" description="DUF8148" evidence="1">
    <location>
        <begin position="130"/>
        <end position="185"/>
    </location>
</feature>
<reference evidence="3" key="1">
    <citation type="submission" date="2013-11" db="EMBL/GenBank/DDBJ databases">
        <authorList>
            <person name="Hoang H.T."/>
            <person name="Killian M.L."/>
            <person name="Madson D.M."/>
            <person name="Arruda P.H.E."/>
            <person name="Sun D."/>
            <person name="Schwartz K.J."/>
            <person name="Yoon K."/>
        </authorList>
    </citation>
    <scope>NUCLEOTIDE SEQUENCE [LARGE SCALE GENOMIC DNA]</scope>
    <source>
        <strain evidence="3">CDK2</strain>
    </source>
</reference>
<gene>
    <name evidence="2" type="ORF">SY89_02260</name>
</gene>
<dbReference type="AlphaFoldDB" id="A0A0P7FWD7"/>
<comment type="caution">
    <text evidence="2">The sequence shown here is derived from an EMBL/GenBank/DDBJ whole genome shotgun (WGS) entry which is preliminary data.</text>
</comment>
<dbReference type="InterPro" id="IPR010995">
    <property type="entry name" value="DNA_repair_Rad51/TF_NusA_a-hlx"/>
</dbReference>
<evidence type="ECO:0000259" key="1">
    <source>
        <dbReference type="Pfam" id="PF26475"/>
    </source>
</evidence>
<dbReference type="SUPFAM" id="SSF47794">
    <property type="entry name" value="Rad51 N-terminal domain-like"/>
    <property type="match status" value="1"/>
</dbReference>
<dbReference type="OrthoDB" id="296201at2157"/>
<dbReference type="Pfam" id="PF26475">
    <property type="entry name" value="DUF8148_C"/>
    <property type="match status" value="1"/>
</dbReference>
<accession>A0A0P7FWD7</accession>
<proteinExistence type="predicted"/>